<comment type="caution">
    <text evidence="5">The sequence shown here is derived from an EMBL/GenBank/DDBJ whole genome shotgun (WGS) entry which is preliminary data.</text>
</comment>
<comment type="cofactor">
    <cofactor evidence="1">
        <name>Zn(2+)</name>
        <dbReference type="ChEBI" id="CHEBI:29105"/>
    </cofactor>
</comment>
<dbReference type="SUPFAM" id="SSF53187">
    <property type="entry name" value="Zn-dependent exopeptidases"/>
    <property type="match status" value="1"/>
</dbReference>
<dbReference type="EMBL" id="JAVDPW010000019">
    <property type="protein sequence ID" value="MDR6294428.1"/>
    <property type="molecule type" value="Genomic_DNA"/>
</dbReference>
<dbReference type="PROSITE" id="PS00758">
    <property type="entry name" value="ARGE_DAPE_CPG2_1"/>
    <property type="match status" value="1"/>
</dbReference>
<reference evidence="5 6" key="1">
    <citation type="submission" date="2023-07" db="EMBL/GenBank/DDBJ databases">
        <title>Sorghum-associated microbial communities from plants grown in Nebraska, USA.</title>
        <authorList>
            <person name="Schachtman D."/>
        </authorList>
    </citation>
    <scope>NUCLEOTIDE SEQUENCE [LARGE SCALE GENOMIC DNA]</scope>
    <source>
        <strain evidence="5 6">584</strain>
    </source>
</reference>
<sequence>MTDDLHARIRAAIDRDASVGLLQRAIRTPSVTGIEAAFGALVADELRRLGCEGVTIEDCLPGRPVVWGVRKGRGTGPRLMVLGHLDTVHVRGWEEHWAGDVRHDPFSAAIVEDQIWGRGSGDLKAGICTGLSALATLDRAGCALDGDIVFVFIADEESGEPGTGVSAGIKAVVPKIQRGEIPNADFAIYVEPTRLAVFPAQIGFFIAEITVTGRSAYFGMPEKGVDALKAGHAILSALWRHSAELETRGTHELIGCGFLLVTGVEAGGYIAVPERCTISLIRKLRPGEDLGQARDELDAVIRGAVTDPEVTVEIAYPAGRDHPVGGMPFETDATMAPVALLQDSVRAAMPGRGEIEGAPFWSEGSFTANQLGIPTVYCAPGDISNCHTFQERVPVAEYLAGVEAFALFMARFCGTAG</sequence>
<dbReference type="SUPFAM" id="SSF55031">
    <property type="entry name" value="Bacterial exopeptidase dimerisation domain"/>
    <property type="match status" value="1"/>
</dbReference>
<dbReference type="Gene3D" id="3.40.630.10">
    <property type="entry name" value="Zn peptidases"/>
    <property type="match status" value="1"/>
</dbReference>
<evidence type="ECO:0000256" key="2">
    <source>
        <dbReference type="ARBA" id="ARBA00022723"/>
    </source>
</evidence>
<dbReference type="Gene3D" id="3.30.70.360">
    <property type="match status" value="1"/>
</dbReference>
<proteinExistence type="predicted"/>
<evidence type="ECO:0000256" key="4">
    <source>
        <dbReference type="ARBA" id="ARBA00022833"/>
    </source>
</evidence>
<organism evidence="5 6">
    <name type="scientific">Inquilinus ginsengisoli</name>
    <dbReference type="NCBI Taxonomy" id="363840"/>
    <lineage>
        <taxon>Bacteria</taxon>
        <taxon>Pseudomonadati</taxon>
        <taxon>Pseudomonadota</taxon>
        <taxon>Alphaproteobacteria</taxon>
        <taxon>Rhodospirillales</taxon>
        <taxon>Rhodospirillaceae</taxon>
        <taxon>Inquilinus</taxon>
    </lineage>
</organism>
<protein>
    <submittedName>
        <fullName evidence="5">Acetylornithine deacetylase/succinyl-diaminopimelate desuccinylase-like protein</fullName>
    </submittedName>
</protein>
<evidence type="ECO:0000313" key="6">
    <source>
        <dbReference type="Proteomes" id="UP001262410"/>
    </source>
</evidence>
<dbReference type="Pfam" id="PF01546">
    <property type="entry name" value="Peptidase_M20"/>
    <property type="match status" value="1"/>
</dbReference>
<name>A0ABU1K1J2_9PROT</name>
<accession>A0ABU1K1J2</accession>
<dbReference type="Proteomes" id="UP001262410">
    <property type="component" value="Unassembled WGS sequence"/>
</dbReference>
<evidence type="ECO:0000256" key="3">
    <source>
        <dbReference type="ARBA" id="ARBA00022801"/>
    </source>
</evidence>
<gene>
    <name evidence="5" type="ORF">E9232_006982</name>
</gene>
<keyword evidence="4" id="KW-0862">Zinc</keyword>
<dbReference type="InterPro" id="IPR001261">
    <property type="entry name" value="ArgE/DapE_CS"/>
</dbReference>
<dbReference type="InterPro" id="IPR050072">
    <property type="entry name" value="Peptidase_M20A"/>
</dbReference>
<dbReference type="InterPro" id="IPR002933">
    <property type="entry name" value="Peptidase_M20"/>
</dbReference>
<dbReference type="RefSeq" id="WP_309801944.1">
    <property type="nucleotide sequence ID" value="NZ_JAVDPW010000019.1"/>
</dbReference>
<dbReference type="PANTHER" id="PTHR43808">
    <property type="entry name" value="ACETYLORNITHINE DEACETYLASE"/>
    <property type="match status" value="1"/>
</dbReference>
<keyword evidence="6" id="KW-1185">Reference proteome</keyword>
<evidence type="ECO:0000313" key="5">
    <source>
        <dbReference type="EMBL" id="MDR6294428.1"/>
    </source>
</evidence>
<dbReference type="InterPro" id="IPR036264">
    <property type="entry name" value="Bact_exopeptidase_dim_dom"/>
</dbReference>
<evidence type="ECO:0000256" key="1">
    <source>
        <dbReference type="ARBA" id="ARBA00001947"/>
    </source>
</evidence>
<keyword evidence="2" id="KW-0479">Metal-binding</keyword>
<keyword evidence="3" id="KW-0378">Hydrolase</keyword>